<dbReference type="Gene3D" id="3.30.300.30">
    <property type="match status" value="1"/>
</dbReference>
<dbReference type="EMBL" id="MU151278">
    <property type="protein sequence ID" value="KAF9445840.1"/>
    <property type="molecule type" value="Genomic_DNA"/>
</dbReference>
<keyword evidence="6" id="KW-1185">Reference proteome</keyword>
<dbReference type="InterPro" id="IPR000873">
    <property type="entry name" value="AMP-dep_synth/lig_dom"/>
</dbReference>
<dbReference type="InterPro" id="IPR045851">
    <property type="entry name" value="AMP-bd_C_sf"/>
</dbReference>
<organism evidence="5 6">
    <name type="scientific">Macrolepiota fuliginosa MF-IS2</name>
    <dbReference type="NCBI Taxonomy" id="1400762"/>
    <lineage>
        <taxon>Eukaryota</taxon>
        <taxon>Fungi</taxon>
        <taxon>Dikarya</taxon>
        <taxon>Basidiomycota</taxon>
        <taxon>Agaricomycotina</taxon>
        <taxon>Agaricomycetes</taxon>
        <taxon>Agaricomycetidae</taxon>
        <taxon>Agaricales</taxon>
        <taxon>Agaricineae</taxon>
        <taxon>Agaricaceae</taxon>
        <taxon>Macrolepiota</taxon>
    </lineage>
</organism>
<dbReference type="InterPro" id="IPR025110">
    <property type="entry name" value="AMP-bd_C"/>
</dbReference>
<evidence type="ECO:0000313" key="5">
    <source>
        <dbReference type="EMBL" id="KAF9445840.1"/>
    </source>
</evidence>
<dbReference type="SUPFAM" id="SSF56801">
    <property type="entry name" value="Acetyl-CoA synthetase-like"/>
    <property type="match status" value="1"/>
</dbReference>
<evidence type="ECO:0000259" key="3">
    <source>
        <dbReference type="Pfam" id="PF00501"/>
    </source>
</evidence>
<reference evidence="5" key="1">
    <citation type="submission" date="2020-11" db="EMBL/GenBank/DDBJ databases">
        <authorList>
            <consortium name="DOE Joint Genome Institute"/>
            <person name="Ahrendt S."/>
            <person name="Riley R."/>
            <person name="Andreopoulos W."/>
            <person name="Labutti K."/>
            <person name="Pangilinan J."/>
            <person name="Ruiz-Duenas F.J."/>
            <person name="Barrasa J.M."/>
            <person name="Sanchez-Garcia M."/>
            <person name="Camarero S."/>
            <person name="Miyauchi S."/>
            <person name="Serrano A."/>
            <person name="Linde D."/>
            <person name="Babiker R."/>
            <person name="Drula E."/>
            <person name="Ayuso-Fernandez I."/>
            <person name="Pacheco R."/>
            <person name="Padilla G."/>
            <person name="Ferreira P."/>
            <person name="Barriuso J."/>
            <person name="Kellner H."/>
            <person name="Castanera R."/>
            <person name="Alfaro M."/>
            <person name="Ramirez L."/>
            <person name="Pisabarro A.G."/>
            <person name="Kuo A."/>
            <person name="Tritt A."/>
            <person name="Lipzen A."/>
            <person name="He G."/>
            <person name="Yan M."/>
            <person name="Ng V."/>
            <person name="Cullen D."/>
            <person name="Martin F."/>
            <person name="Rosso M.-N."/>
            <person name="Henrissat B."/>
            <person name="Hibbett D."/>
            <person name="Martinez A.T."/>
            <person name="Grigoriev I.V."/>
        </authorList>
    </citation>
    <scope>NUCLEOTIDE SEQUENCE</scope>
    <source>
        <strain evidence="5">MF-IS2</strain>
    </source>
</reference>
<comment type="caution">
    <text evidence="5">The sequence shown here is derived from an EMBL/GenBank/DDBJ whole genome shotgun (WGS) entry which is preliminary data.</text>
</comment>
<dbReference type="PANTHER" id="PTHR24096:SF149">
    <property type="entry name" value="AMP-BINDING DOMAIN-CONTAINING PROTEIN-RELATED"/>
    <property type="match status" value="1"/>
</dbReference>
<dbReference type="Proteomes" id="UP000807342">
    <property type="component" value="Unassembled WGS sequence"/>
</dbReference>
<proteinExistence type="inferred from homology"/>
<dbReference type="PANTHER" id="PTHR24096">
    <property type="entry name" value="LONG-CHAIN-FATTY-ACID--COA LIGASE"/>
    <property type="match status" value="1"/>
</dbReference>
<accession>A0A9P6C1N6</accession>
<keyword evidence="2" id="KW-0436">Ligase</keyword>
<dbReference type="OrthoDB" id="1898221at2759"/>
<dbReference type="InterPro" id="IPR020845">
    <property type="entry name" value="AMP-binding_CS"/>
</dbReference>
<dbReference type="InterPro" id="IPR042099">
    <property type="entry name" value="ANL_N_sf"/>
</dbReference>
<feature type="domain" description="AMP-dependent synthetase/ligase" evidence="3">
    <location>
        <begin position="84"/>
        <end position="434"/>
    </location>
</feature>
<dbReference type="AlphaFoldDB" id="A0A9P6C1N6"/>
<protein>
    <submittedName>
        <fullName evidence="5">Acyl-CoA synthetase</fullName>
    </submittedName>
</protein>
<gene>
    <name evidence="5" type="ORF">P691DRAFT_762153</name>
</gene>
<sequence>MPAQPRIYRPDLPQTPIVRQSIFTYLMATTYHQYDTTSPAFIDADTGITLTRGKVKKLALKLGYGVCSHILLPSAVDPRSLTRLARGDTVMIFSSNTMSWPATVFACLAAGLRTTYAGCSLTPRELSWQWSDSKARVVFAAPHLISVAKDMFKLLGISEEEADRRIWVMDQLWDDNLAKGEIWVMDQLWDDNLAKGEYGTENWLGYLLHKGELAAEENFDGDSADETAYICYSSGTTGRPKGVETTHKNVCTIMGMCKSVWKYVETEKDVQLGLMPFYHIFGLVMHLNYPFMGGQPCVLMLQGFDAEGLCRNVERFRVTTIMLAPPVILTLSLHPGLDNYNMTSLKCIASAAAPLSLVVAERLLERLGRQGADVKLVQGCGSTETTCPAQMVIPPDHRRKFGSIGQLMPNLELRLVDDDENDVPEGEAGEMWVQKGYLNNPEATAASFAPGQWYKTGDVMRRDNDGYYYIVDRKKELIKYKGFQVAPAELEAVLLENPQITDVGVIGIVNEFDKNELPRAYVVPTNLSILESPGMKSVFEKSIQKWMQGQVAYYKYLRGGVVALPEIPKSPSGKILRKDLRERAQEELASEPKRVSARL</sequence>
<dbReference type="Gene3D" id="3.40.50.12780">
    <property type="entry name" value="N-terminal domain of ligase-like"/>
    <property type="match status" value="1"/>
</dbReference>
<evidence type="ECO:0000313" key="6">
    <source>
        <dbReference type="Proteomes" id="UP000807342"/>
    </source>
</evidence>
<feature type="domain" description="AMP-binding enzyme C-terminal" evidence="4">
    <location>
        <begin position="489"/>
        <end position="574"/>
    </location>
</feature>
<evidence type="ECO:0000256" key="2">
    <source>
        <dbReference type="ARBA" id="ARBA00022598"/>
    </source>
</evidence>
<dbReference type="Pfam" id="PF00501">
    <property type="entry name" value="AMP-binding"/>
    <property type="match status" value="1"/>
</dbReference>
<dbReference type="CDD" id="cd05911">
    <property type="entry name" value="Firefly_Luc_like"/>
    <property type="match status" value="1"/>
</dbReference>
<dbReference type="GO" id="GO:0016405">
    <property type="term" value="F:CoA-ligase activity"/>
    <property type="evidence" value="ECO:0007669"/>
    <property type="project" value="TreeGrafter"/>
</dbReference>
<comment type="similarity">
    <text evidence="1">Belongs to the ATP-dependent AMP-binding enzyme family.</text>
</comment>
<name>A0A9P6C1N6_9AGAR</name>
<evidence type="ECO:0000259" key="4">
    <source>
        <dbReference type="Pfam" id="PF13193"/>
    </source>
</evidence>
<dbReference type="PROSITE" id="PS00455">
    <property type="entry name" value="AMP_BINDING"/>
    <property type="match status" value="1"/>
</dbReference>
<evidence type="ECO:0000256" key="1">
    <source>
        <dbReference type="ARBA" id="ARBA00006432"/>
    </source>
</evidence>
<dbReference type="Pfam" id="PF13193">
    <property type="entry name" value="AMP-binding_C"/>
    <property type="match status" value="1"/>
</dbReference>